<dbReference type="EMBL" id="JBHZQA010000010">
    <property type="protein sequence ID" value="MFE3849084.1"/>
    <property type="molecule type" value="Genomic_DNA"/>
</dbReference>
<name>A0ABW6HPV5_9FLAO</name>
<sequence length="137" mass="14883">MSFNSREYEWSDITVIAGGIDLLTIRAVKCKKKVEQEPIYAKGGEPYAIQKGNSSYEGELELLKSGFDALEDAAGGDITTARFDILVSYGNPANGDVIRTNKILNISVGESEEAAKQGDKFMPVTLPFLATGFKKNV</sequence>
<reference evidence="1 2" key="1">
    <citation type="submission" date="2024-06" db="EMBL/GenBank/DDBJ databases">
        <title>Flavobacterium spp. isolated from glacier.</title>
        <authorList>
            <person name="Han D."/>
        </authorList>
    </citation>
    <scope>NUCLEOTIDE SEQUENCE [LARGE SCALE GENOMIC DNA]</scope>
    <source>
        <strain evidence="1 2">LB3P45</strain>
    </source>
</reference>
<evidence type="ECO:0000313" key="2">
    <source>
        <dbReference type="Proteomes" id="UP001600039"/>
    </source>
</evidence>
<keyword evidence="2" id="KW-1185">Reference proteome</keyword>
<proteinExistence type="predicted"/>
<protein>
    <recommendedName>
        <fullName evidence="3">Phage tail tube protein</fullName>
    </recommendedName>
</protein>
<organism evidence="1 2">
    <name type="scientific">Flavobacterium fructosi</name>
    <dbReference type="NCBI Taxonomy" id="3230416"/>
    <lineage>
        <taxon>Bacteria</taxon>
        <taxon>Pseudomonadati</taxon>
        <taxon>Bacteroidota</taxon>
        <taxon>Flavobacteriia</taxon>
        <taxon>Flavobacteriales</taxon>
        <taxon>Flavobacteriaceae</taxon>
        <taxon>Flavobacterium</taxon>
    </lineage>
</organism>
<accession>A0ABW6HPV5</accession>
<gene>
    <name evidence="1" type="ORF">ACFX5D_14015</name>
</gene>
<evidence type="ECO:0000313" key="1">
    <source>
        <dbReference type="EMBL" id="MFE3849084.1"/>
    </source>
</evidence>
<comment type="caution">
    <text evidence="1">The sequence shown here is derived from an EMBL/GenBank/DDBJ whole genome shotgun (WGS) entry which is preliminary data.</text>
</comment>
<evidence type="ECO:0008006" key="3">
    <source>
        <dbReference type="Google" id="ProtNLM"/>
    </source>
</evidence>
<dbReference type="RefSeq" id="WP_379858830.1">
    <property type="nucleotide sequence ID" value="NZ_JBHZQA010000010.1"/>
</dbReference>
<dbReference type="Proteomes" id="UP001600039">
    <property type="component" value="Unassembled WGS sequence"/>
</dbReference>